<organism evidence="1 2">
    <name type="scientific">Clitoria ternatea</name>
    <name type="common">Butterfly pea</name>
    <dbReference type="NCBI Taxonomy" id="43366"/>
    <lineage>
        <taxon>Eukaryota</taxon>
        <taxon>Viridiplantae</taxon>
        <taxon>Streptophyta</taxon>
        <taxon>Embryophyta</taxon>
        <taxon>Tracheophyta</taxon>
        <taxon>Spermatophyta</taxon>
        <taxon>Magnoliopsida</taxon>
        <taxon>eudicotyledons</taxon>
        <taxon>Gunneridae</taxon>
        <taxon>Pentapetalae</taxon>
        <taxon>rosids</taxon>
        <taxon>fabids</taxon>
        <taxon>Fabales</taxon>
        <taxon>Fabaceae</taxon>
        <taxon>Papilionoideae</taxon>
        <taxon>50 kb inversion clade</taxon>
        <taxon>NPAAA clade</taxon>
        <taxon>indigoferoid/millettioid clade</taxon>
        <taxon>Phaseoleae</taxon>
        <taxon>Clitoria</taxon>
    </lineage>
</organism>
<keyword evidence="2" id="KW-1185">Reference proteome</keyword>
<protein>
    <submittedName>
        <fullName evidence="1">Uncharacterized protein</fullName>
    </submittedName>
</protein>
<name>A0AAN9I3L6_CLITE</name>
<dbReference type="AlphaFoldDB" id="A0AAN9I3L6"/>
<proteinExistence type="predicted"/>
<evidence type="ECO:0000313" key="1">
    <source>
        <dbReference type="EMBL" id="KAK7262375.1"/>
    </source>
</evidence>
<evidence type="ECO:0000313" key="2">
    <source>
        <dbReference type="Proteomes" id="UP001359559"/>
    </source>
</evidence>
<reference evidence="1 2" key="1">
    <citation type="submission" date="2024-01" db="EMBL/GenBank/DDBJ databases">
        <title>The genomes of 5 underutilized Papilionoideae crops provide insights into root nodulation and disease resistance.</title>
        <authorList>
            <person name="Yuan L."/>
        </authorList>
    </citation>
    <scope>NUCLEOTIDE SEQUENCE [LARGE SCALE GENOMIC DNA]</scope>
    <source>
        <strain evidence="1">LY-2023</strain>
        <tissue evidence="1">Leaf</tissue>
    </source>
</reference>
<dbReference type="EMBL" id="JAYKXN010000008">
    <property type="protein sequence ID" value="KAK7262375.1"/>
    <property type="molecule type" value="Genomic_DNA"/>
</dbReference>
<comment type="caution">
    <text evidence="1">The sequence shown here is derived from an EMBL/GenBank/DDBJ whole genome shotgun (WGS) entry which is preliminary data.</text>
</comment>
<gene>
    <name evidence="1" type="ORF">RJT34_29945</name>
</gene>
<accession>A0AAN9I3L6</accession>
<dbReference type="Proteomes" id="UP001359559">
    <property type="component" value="Unassembled WGS sequence"/>
</dbReference>
<sequence length="156" mass="17578">MEGKKIELIRKIYFRRMLRLMKDPNRLGISLGDKGQEGDPPSLVDPLKLLKNFEPGHDNKSDPWKAINQVASISFNPDKDTLDFVENKRNLISKTSKFQNSSVMEFKANSLDPAKKTENLGAQKLNEENISPSGVEDSHFLYANPLLGSSMDESLK</sequence>